<feature type="compositionally biased region" description="Polar residues" evidence="13">
    <location>
        <begin position="89"/>
        <end position="98"/>
    </location>
</feature>
<evidence type="ECO:0000256" key="11">
    <source>
        <dbReference type="ARBA" id="ARBA00023136"/>
    </source>
</evidence>
<dbReference type="InterPro" id="IPR039544">
    <property type="entry name" value="Tim44-like"/>
</dbReference>
<protein>
    <recommendedName>
        <fullName evidence="12">Mitochondrial import inner membrane translocase subunit TIM44</fullName>
    </recommendedName>
</protein>
<keyword evidence="6" id="KW-0067">ATP-binding</keyword>
<keyword evidence="9" id="KW-0811">Translocation</keyword>
<gene>
    <name evidence="15" type="ORF">BLS_009671</name>
    <name evidence="16" type="ORF">EG327_003861</name>
</gene>
<keyword evidence="5" id="KW-0999">Mitochondrion inner membrane</keyword>
<keyword evidence="8" id="KW-0809">Transit peptide</keyword>
<dbReference type="EMBL" id="WNWQ01000090">
    <property type="protein sequence ID" value="KAE9979573.1"/>
    <property type="molecule type" value="Genomic_DNA"/>
</dbReference>
<feature type="compositionally biased region" description="Basic and acidic residues" evidence="13">
    <location>
        <begin position="300"/>
        <end position="316"/>
    </location>
</feature>
<keyword evidence="3" id="KW-0813">Transport</keyword>
<evidence type="ECO:0000256" key="12">
    <source>
        <dbReference type="ARBA" id="ARBA00074309"/>
    </source>
</evidence>
<dbReference type="GO" id="GO:0005524">
    <property type="term" value="F:ATP binding"/>
    <property type="evidence" value="ECO:0007669"/>
    <property type="project" value="UniProtKB-KW"/>
</dbReference>
<keyword evidence="10" id="KW-0496">Mitochondrion</keyword>
<dbReference type="Proteomes" id="UP000490939">
    <property type="component" value="Unassembled WGS sequence"/>
</dbReference>
<reference evidence="15 17" key="1">
    <citation type="submission" date="2019-11" db="EMBL/GenBank/DDBJ databases">
        <title>Venturia inaequalis Genome Resource.</title>
        <authorList>
            <person name="Lichtner F.J."/>
        </authorList>
    </citation>
    <scope>NUCLEOTIDE SEQUENCE [LARGE SCALE GENOMIC DNA]</scope>
    <source>
        <strain evidence="15">Bline_iso_100314</strain>
        <strain evidence="16 18">DMI_063113</strain>
    </source>
</reference>
<dbReference type="FunFam" id="3.10.450.240:FF:000002">
    <property type="entry name" value="Mitochondrial import inner membrane translocase subunit TIM44"/>
    <property type="match status" value="1"/>
</dbReference>
<evidence type="ECO:0000313" key="16">
    <source>
        <dbReference type="EMBL" id="KAE9987379.1"/>
    </source>
</evidence>
<evidence type="ECO:0000256" key="5">
    <source>
        <dbReference type="ARBA" id="ARBA00022792"/>
    </source>
</evidence>
<dbReference type="GO" id="GO:0030150">
    <property type="term" value="P:protein import into mitochondrial matrix"/>
    <property type="evidence" value="ECO:0007669"/>
    <property type="project" value="TreeGrafter"/>
</dbReference>
<evidence type="ECO:0000256" key="1">
    <source>
        <dbReference type="ARBA" id="ARBA00004637"/>
    </source>
</evidence>
<name>A0A8H3V1Q6_VENIN</name>
<dbReference type="AlphaFoldDB" id="A0A8H3V1Q6"/>
<keyword evidence="11" id="KW-0472">Membrane</keyword>
<evidence type="ECO:0000256" key="4">
    <source>
        <dbReference type="ARBA" id="ARBA00022741"/>
    </source>
</evidence>
<comment type="similarity">
    <text evidence="2">Belongs to the Tim44 family.</text>
</comment>
<sequence length="557" mass="61810">MRILNQSVATACSRPNALRSVASLTSTYGRTAPYRRLSSQIPSPGQLLVEKSSRSSHSSSLQFSTPLLRSRLSADSILLQTSQSLTRHFHSTRSTLQKTAKKPDEPVAEKKSASKPGAANPEAEAEAKAKTEGEQSEEPKTEGESKKEGEAETDEDGKPKEKPPPPPPHGDKTPWQVFTETLQSEFKASKEWNEGTKQLSAGYQEFTQNPALQKAKSTYGKAAEAASTTTGAALKKTAGAIGSGAAWTWETPVVKVVRKGAVIAGSGIEKVTRPVRETEAFKSVKDTIDDGSSSRYGGWVEKEERRKKREAREAQELAKTGRKPDEGPVVEDPNAGVNVTLHKDAAWKEKWSEFRDNNRMMQGLFSLKSTYNESENPLITTARSISDSVAGFFAENETAKVIKKFREMDPSFQIEPFLQEMREYILPEVLDAYVKGDIAVLKLWLSTPQYQVYEALMKQYTTAGLRSDGRILDIRHVDILSARLLENDIPVFIITARTQEVHTYKNIKTKQLAAGMDDKVQQVTYAIGVTRIPEDVSNPETRGWRLIELQKSARDYI</sequence>
<feature type="compositionally biased region" description="Basic and acidic residues" evidence="13">
    <location>
        <begin position="101"/>
        <end position="112"/>
    </location>
</feature>
<organism evidence="15 17">
    <name type="scientific">Venturia inaequalis</name>
    <name type="common">Apple scab fungus</name>
    <dbReference type="NCBI Taxonomy" id="5025"/>
    <lineage>
        <taxon>Eukaryota</taxon>
        <taxon>Fungi</taxon>
        <taxon>Dikarya</taxon>
        <taxon>Ascomycota</taxon>
        <taxon>Pezizomycotina</taxon>
        <taxon>Dothideomycetes</taxon>
        <taxon>Pleosporomycetidae</taxon>
        <taxon>Venturiales</taxon>
        <taxon>Venturiaceae</taxon>
        <taxon>Venturia</taxon>
    </lineage>
</organism>
<feature type="region of interest" description="Disordered" evidence="13">
    <location>
        <begin position="35"/>
        <end position="61"/>
    </location>
</feature>
<comment type="caution">
    <text evidence="15">The sequence shown here is derived from an EMBL/GenBank/DDBJ whole genome shotgun (WGS) entry which is preliminary data.</text>
</comment>
<evidence type="ECO:0000313" key="17">
    <source>
        <dbReference type="Proteomes" id="UP000433883"/>
    </source>
</evidence>
<dbReference type="SMART" id="SM00978">
    <property type="entry name" value="Tim44"/>
    <property type="match status" value="1"/>
</dbReference>
<dbReference type="PANTHER" id="PTHR10721:SF1">
    <property type="entry name" value="MITOCHONDRIAL IMPORT INNER MEMBRANE TRANSLOCASE SUBUNIT TIM44"/>
    <property type="match status" value="1"/>
</dbReference>
<dbReference type="Pfam" id="PF04280">
    <property type="entry name" value="Tim44"/>
    <property type="match status" value="1"/>
</dbReference>
<comment type="subcellular location">
    <subcellularLocation>
        <location evidence="1">Mitochondrion inner membrane</location>
        <topology evidence="1">Peripheral membrane protein</topology>
    </subcellularLocation>
</comment>
<dbReference type="SUPFAM" id="SSF54427">
    <property type="entry name" value="NTF2-like"/>
    <property type="match status" value="1"/>
</dbReference>
<keyword evidence="18" id="KW-1185">Reference proteome</keyword>
<feature type="region of interest" description="Disordered" evidence="13">
    <location>
        <begin position="89"/>
        <end position="176"/>
    </location>
</feature>
<dbReference type="Gene3D" id="3.10.450.240">
    <property type="match status" value="1"/>
</dbReference>
<evidence type="ECO:0000259" key="14">
    <source>
        <dbReference type="SMART" id="SM00978"/>
    </source>
</evidence>
<evidence type="ECO:0000256" key="9">
    <source>
        <dbReference type="ARBA" id="ARBA00023010"/>
    </source>
</evidence>
<dbReference type="OrthoDB" id="10265990at2759"/>
<evidence type="ECO:0000256" key="7">
    <source>
        <dbReference type="ARBA" id="ARBA00022927"/>
    </source>
</evidence>
<feature type="domain" description="Tim44-like" evidence="14">
    <location>
        <begin position="398"/>
        <end position="551"/>
    </location>
</feature>
<dbReference type="GO" id="GO:0005743">
    <property type="term" value="C:mitochondrial inner membrane"/>
    <property type="evidence" value="ECO:0007669"/>
    <property type="project" value="UniProtKB-SubCell"/>
</dbReference>
<feature type="region of interest" description="Disordered" evidence="13">
    <location>
        <begin position="292"/>
        <end position="335"/>
    </location>
</feature>
<evidence type="ECO:0000256" key="10">
    <source>
        <dbReference type="ARBA" id="ARBA00023128"/>
    </source>
</evidence>
<dbReference type="GO" id="GO:0051087">
    <property type="term" value="F:protein-folding chaperone binding"/>
    <property type="evidence" value="ECO:0007669"/>
    <property type="project" value="TreeGrafter"/>
</dbReference>
<evidence type="ECO:0000313" key="15">
    <source>
        <dbReference type="EMBL" id="KAE9979573.1"/>
    </source>
</evidence>
<evidence type="ECO:0000256" key="2">
    <source>
        <dbReference type="ARBA" id="ARBA00009597"/>
    </source>
</evidence>
<dbReference type="PANTHER" id="PTHR10721">
    <property type="entry name" value="MITOCHONDRIAL IMPORT INNER MEMBRANE TRANSLOCASE SUBUNIT TIM44"/>
    <property type="match status" value="1"/>
</dbReference>
<accession>A0A8H3V1Q6</accession>
<evidence type="ECO:0000313" key="18">
    <source>
        <dbReference type="Proteomes" id="UP000490939"/>
    </source>
</evidence>
<dbReference type="EMBL" id="WNWR01000237">
    <property type="protein sequence ID" value="KAE9987379.1"/>
    <property type="molecule type" value="Genomic_DNA"/>
</dbReference>
<dbReference type="InterPro" id="IPR032710">
    <property type="entry name" value="NTF2-like_dom_sf"/>
</dbReference>
<evidence type="ECO:0000256" key="8">
    <source>
        <dbReference type="ARBA" id="ARBA00022946"/>
    </source>
</evidence>
<dbReference type="InterPro" id="IPR007379">
    <property type="entry name" value="Tim44-like_dom"/>
</dbReference>
<keyword evidence="4" id="KW-0547">Nucleotide-binding</keyword>
<dbReference type="Proteomes" id="UP000433883">
    <property type="component" value="Unassembled WGS sequence"/>
</dbReference>
<evidence type="ECO:0000256" key="6">
    <source>
        <dbReference type="ARBA" id="ARBA00022840"/>
    </source>
</evidence>
<evidence type="ECO:0000256" key="3">
    <source>
        <dbReference type="ARBA" id="ARBA00022448"/>
    </source>
</evidence>
<feature type="compositionally biased region" description="Basic and acidic residues" evidence="13">
    <location>
        <begin position="125"/>
        <end position="163"/>
    </location>
</feature>
<keyword evidence="7" id="KW-0653">Protein transport</keyword>
<proteinExistence type="inferred from homology"/>
<evidence type="ECO:0000256" key="13">
    <source>
        <dbReference type="SAM" id="MobiDB-lite"/>
    </source>
</evidence>